<name>A0A6L7I019_9GAMM</name>
<keyword evidence="2" id="KW-0812">Transmembrane</keyword>
<proteinExistence type="predicted"/>
<organism evidence="3 4">
    <name type="scientific">Shewanella insulae</name>
    <dbReference type="NCBI Taxonomy" id="2681496"/>
    <lineage>
        <taxon>Bacteria</taxon>
        <taxon>Pseudomonadati</taxon>
        <taxon>Pseudomonadota</taxon>
        <taxon>Gammaproteobacteria</taxon>
        <taxon>Alteromonadales</taxon>
        <taxon>Shewanellaceae</taxon>
        <taxon>Shewanella</taxon>
    </lineage>
</organism>
<dbReference type="Proteomes" id="UP000474778">
    <property type="component" value="Unassembled WGS sequence"/>
</dbReference>
<dbReference type="RefSeq" id="WP_160796317.1">
    <property type="nucleotide sequence ID" value="NZ_WRPA01000009.1"/>
</dbReference>
<accession>A0A6L7I019</accession>
<gene>
    <name evidence="3" type="ORF">GNT65_11480</name>
</gene>
<reference evidence="3 4" key="1">
    <citation type="submission" date="2019-12" db="EMBL/GenBank/DDBJ databases">
        <title>Shewanella insulae sp. nov., isolated from a tidal flat.</title>
        <authorList>
            <person name="Yoon J.-H."/>
        </authorList>
    </citation>
    <scope>NUCLEOTIDE SEQUENCE [LARGE SCALE GENOMIC DNA]</scope>
    <source>
        <strain evidence="3 4">JBTF-M18</strain>
    </source>
</reference>
<dbReference type="AlphaFoldDB" id="A0A6L7I019"/>
<evidence type="ECO:0000256" key="2">
    <source>
        <dbReference type="SAM" id="Phobius"/>
    </source>
</evidence>
<evidence type="ECO:0000256" key="1">
    <source>
        <dbReference type="SAM" id="Coils"/>
    </source>
</evidence>
<evidence type="ECO:0000313" key="3">
    <source>
        <dbReference type="EMBL" id="MXR69294.1"/>
    </source>
</evidence>
<keyword evidence="1" id="KW-0175">Coiled coil</keyword>
<keyword evidence="2" id="KW-0472">Membrane</keyword>
<keyword evidence="4" id="KW-1185">Reference proteome</keyword>
<feature type="transmembrane region" description="Helical" evidence="2">
    <location>
        <begin position="21"/>
        <end position="39"/>
    </location>
</feature>
<feature type="coiled-coil region" evidence="1">
    <location>
        <begin position="39"/>
        <end position="73"/>
    </location>
</feature>
<keyword evidence="2" id="KW-1133">Transmembrane helix</keyword>
<evidence type="ECO:0000313" key="4">
    <source>
        <dbReference type="Proteomes" id="UP000474778"/>
    </source>
</evidence>
<sequence length="218" mass="24913">MKQQIAHWGEAFDQLSRRERVMIALAVVVVIGMLLYLPLESLLTQSSRVQSNIKALTAENRISEQQIDLYQQTLATDPDQEYHQRLMGLQQQEKDLDQQLSFQMVDMVPADKMPTMLGELLGRVKGIRLQSFESLAPKPLLALGDENKLNLYSHGIKLAFEGDYFATLKFIEAVEAMPNKLYWRQLDYVVGDYPKAEVTLEVYTLSINKDFISVANQD</sequence>
<dbReference type="EMBL" id="WRPA01000009">
    <property type="protein sequence ID" value="MXR69294.1"/>
    <property type="molecule type" value="Genomic_DNA"/>
</dbReference>
<protein>
    <submittedName>
        <fullName evidence="3">MSHA biogenesis protein MshJ</fullName>
    </submittedName>
</protein>
<comment type="caution">
    <text evidence="3">The sequence shown here is derived from an EMBL/GenBank/DDBJ whole genome shotgun (WGS) entry which is preliminary data.</text>
</comment>